<evidence type="ECO:0000313" key="2">
    <source>
        <dbReference type="EMBL" id="TVY62633.1"/>
    </source>
</evidence>
<dbReference type="Proteomes" id="UP000320707">
    <property type="component" value="Unassembled WGS sequence"/>
</dbReference>
<evidence type="ECO:0000256" key="1">
    <source>
        <dbReference type="SAM" id="MobiDB-lite"/>
    </source>
</evidence>
<feature type="region of interest" description="Disordered" evidence="1">
    <location>
        <begin position="110"/>
        <end position="138"/>
    </location>
</feature>
<dbReference type="EMBL" id="SRMI01000010">
    <property type="protein sequence ID" value="TVY62633.1"/>
    <property type="molecule type" value="Genomic_DNA"/>
</dbReference>
<comment type="caution">
    <text evidence="2">The sequence shown here is derived from an EMBL/GenBank/DDBJ whole genome shotgun (WGS) entry which is preliminary data.</text>
</comment>
<dbReference type="AlphaFoldDB" id="A0A559KSB8"/>
<organism evidence="2 3">
    <name type="scientific">Fusarium oxysporum f. sp. cubense</name>
    <dbReference type="NCBI Taxonomy" id="61366"/>
    <lineage>
        <taxon>Eukaryota</taxon>
        <taxon>Fungi</taxon>
        <taxon>Dikarya</taxon>
        <taxon>Ascomycota</taxon>
        <taxon>Pezizomycotina</taxon>
        <taxon>Sordariomycetes</taxon>
        <taxon>Hypocreomycetidae</taxon>
        <taxon>Hypocreales</taxon>
        <taxon>Nectriaceae</taxon>
        <taxon>Fusarium</taxon>
        <taxon>Fusarium oxysporum species complex</taxon>
    </lineage>
</organism>
<name>A0A559KSB8_FUSOC</name>
<feature type="compositionally biased region" description="Polar residues" evidence="1">
    <location>
        <begin position="110"/>
        <end position="134"/>
    </location>
</feature>
<protein>
    <submittedName>
        <fullName evidence="2">Uncharacterized protein</fullName>
    </submittedName>
</protein>
<gene>
    <name evidence="2" type="ORF">Focb16_v004201</name>
</gene>
<proteinExistence type="predicted"/>
<evidence type="ECO:0000313" key="3">
    <source>
        <dbReference type="Proteomes" id="UP000320707"/>
    </source>
</evidence>
<reference evidence="2 3" key="1">
    <citation type="journal article" date="2019" name="Microbiol. Resour. Announc.">
        <title>High-quality draft genome sequence of Fusarium oxysporum f. sp. cubense strain 160527, a causal agent of Panama disease.</title>
        <authorList>
            <person name="Asai S."/>
            <person name="Ayukawa Y."/>
            <person name="Gan P."/>
            <person name="Masuda S."/>
            <person name="Komatsu K."/>
            <person name="Shirasu K."/>
            <person name="Arie T."/>
        </authorList>
    </citation>
    <scope>NUCLEOTIDE SEQUENCE [LARGE SCALE GENOMIC DNA]</scope>
    <source>
        <strain evidence="2 3">160527</strain>
    </source>
</reference>
<sequence>MGSSSLPSVPSPPRVAPPPHAMTVEQLLHFLQERSHLLTLENERLRPQYEFLQASVDQKEATSKWQQWLIRLGEEHVTLLERVLQGQSTETVLATESPPQFMEHQFRQQTCSSPLNTPPNLRLESNQDGDSTSFAAGVTDDDGRRGIIQDDLEVMQRCAESEALAYLASYC</sequence>
<accession>A0A559KSB8</accession>